<dbReference type="InterPro" id="IPR018117">
    <property type="entry name" value="C5_DNA_meth_AS"/>
</dbReference>
<comment type="catalytic activity">
    <reaction evidence="7">
        <text>a 2'-deoxycytidine in DNA + S-adenosyl-L-methionine = a 5-methyl-2'-deoxycytidine in DNA + S-adenosyl-L-homocysteine + H(+)</text>
        <dbReference type="Rhea" id="RHEA:13681"/>
        <dbReference type="Rhea" id="RHEA-COMP:11369"/>
        <dbReference type="Rhea" id="RHEA-COMP:11370"/>
        <dbReference type="ChEBI" id="CHEBI:15378"/>
        <dbReference type="ChEBI" id="CHEBI:57856"/>
        <dbReference type="ChEBI" id="CHEBI:59789"/>
        <dbReference type="ChEBI" id="CHEBI:85452"/>
        <dbReference type="ChEBI" id="CHEBI:85454"/>
        <dbReference type="EC" id="2.1.1.37"/>
    </reaction>
</comment>
<gene>
    <name evidence="8" type="ORF">B9N49_08105</name>
</gene>
<keyword evidence="1 5" id="KW-0489">Methyltransferase</keyword>
<feature type="active site" evidence="5">
    <location>
        <position position="75"/>
    </location>
</feature>
<dbReference type="InterPro" id="IPR050750">
    <property type="entry name" value="C5-MTase"/>
</dbReference>
<dbReference type="InterPro" id="IPR029063">
    <property type="entry name" value="SAM-dependent_MTases_sf"/>
</dbReference>
<dbReference type="GO" id="GO:0003886">
    <property type="term" value="F:DNA (cytosine-5-)-methyltransferase activity"/>
    <property type="evidence" value="ECO:0007669"/>
    <property type="project" value="UniProtKB-EC"/>
</dbReference>
<reference evidence="9" key="1">
    <citation type="submission" date="2017-04" db="EMBL/GenBank/DDBJ databases">
        <title>Finegoldia magna isolated from orthopedic joint implant-associated infections.</title>
        <authorList>
            <person name="Bjorklund S."/>
            <person name="Bruggemann H."/>
            <person name="Jensen A."/>
            <person name="Hellmark B."/>
            <person name="Soderquist B."/>
        </authorList>
    </citation>
    <scope>NUCLEOTIDE SEQUENCE [LARGE SCALE GENOMIC DNA]</scope>
    <source>
        <strain evidence="9">CCUG 54800</strain>
    </source>
</reference>
<comment type="caution">
    <text evidence="8">The sequence shown here is derived from an EMBL/GenBank/DDBJ whole genome shotgun (WGS) entry which is preliminary data.</text>
</comment>
<keyword evidence="4" id="KW-0680">Restriction system</keyword>
<dbReference type="EC" id="2.1.1.37" evidence="7"/>
<dbReference type="PANTHER" id="PTHR46098">
    <property type="entry name" value="TRNA (CYTOSINE(38)-C(5))-METHYLTRANSFERASE"/>
    <property type="match status" value="1"/>
</dbReference>
<dbReference type="Pfam" id="PF00145">
    <property type="entry name" value="DNA_methylase"/>
    <property type="match status" value="1"/>
</dbReference>
<dbReference type="SUPFAM" id="SSF53335">
    <property type="entry name" value="S-adenosyl-L-methionine-dependent methyltransferases"/>
    <property type="match status" value="1"/>
</dbReference>
<evidence type="ECO:0000256" key="7">
    <source>
        <dbReference type="RuleBase" id="RU000417"/>
    </source>
</evidence>
<dbReference type="Gene3D" id="3.40.50.150">
    <property type="entry name" value="Vaccinia Virus protein VP39"/>
    <property type="match status" value="1"/>
</dbReference>
<dbReference type="GO" id="GO:0032259">
    <property type="term" value="P:methylation"/>
    <property type="evidence" value="ECO:0007669"/>
    <property type="project" value="UniProtKB-KW"/>
</dbReference>
<proteinExistence type="inferred from homology"/>
<dbReference type="Gene3D" id="3.90.120.10">
    <property type="entry name" value="DNA Methylase, subunit A, domain 2"/>
    <property type="match status" value="1"/>
</dbReference>
<evidence type="ECO:0000256" key="2">
    <source>
        <dbReference type="ARBA" id="ARBA00022679"/>
    </source>
</evidence>
<name>A0A233V2K6_FINMA</name>
<protein>
    <recommendedName>
        <fullName evidence="7">Cytosine-specific methyltransferase</fullName>
        <ecNumber evidence="7">2.1.1.37</ecNumber>
    </recommendedName>
</protein>
<dbReference type="InterPro" id="IPR001525">
    <property type="entry name" value="C5_MeTfrase"/>
</dbReference>
<accession>A0A233V2K6</accession>
<dbReference type="NCBIfam" id="TIGR00675">
    <property type="entry name" value="dcm"/>
    <property type="match status" value="1"/>
</dbReference>
<evidence type="ECO:0000256" key="5">
    <source>
        <dbReference type="PROSITE-ProRule" id="PRU01016"/>
    </source>
</evidence>
<evidence type="ECO:0000313" key="9">
    <source>
        <dbReference type="Proteomes" id="UP000215413"/>
    </source>
</evidence>
<dbReference type="Proteomes" id="UP000215413">
    <property type="component" value="Unassembled WGS sequence"/>
</dbReference>
<comment type="similarity">
    <text evidence="5 6">Belongs to the class I-like SAM-binding methyltransferase superfamily. C5-methyltransferase family.</text>
</comment>
<dbReference type="GO" id="GO:0009307">
    <property type="term" value="P:DNA restriction-modification system"/>
    <property type="evidence" value="ECO:0007669"/>
    <property type="project" value="UniProtKB-KW"/>
</dbReference>
<evidence type="ECO:0000313" key="8">
    <source>
        <dbReference type="EMBL" id="OXZ26647.1"/>
    </source>
</evidence>
<dbReference type="PROSITE" id="PS51679">
    <property type="entry name" value="SAM_MT_C5"/>
    <property type="match status" value="1"/>
</dbReference>
<evidence type="ECO:0000256" key="6">
    <source>
        <dbReference type="RuleBase" id="RU000416"/>
    </source>
</evidence>
<dbReference type="RefSeq" id="WP_094206272.1">
    <property type="nucleotide sequence ID" value="NZ_NDYC01000040.1"/>
</dbReference>
<organism evidence="8 9">
    <name type="scientific">Finegoldia magna</name>
    <name type="common">Peptostreptococcus magnus</name>
    <dbReference type="NCBI Taxonomy" id="1260"/>
    <lineage>
        <taxon>Bacteria</taxon>
        <taxon>Bacillati</taxon>
        <taxon>Bacillota</taxon>
        <taxon>Tissierellia</taxon>
        <taxon>Tissierellales</taxon>
        <taxon>Peptoniphilaceae</taxon>
        <taxon>Finegoldia</taxon>
    </lineage>
</organism>
<dbReference type="PRINTS" id="PR00105">
    <property type="entry name" value="C5METTRFRASE"/>
</dbReference>
<keyword evidence="3 5" id="KW-0949">S-adenosyl-L-methionine</keyword>
<keyword evidence="2 5" id="KW-0808">Transferase</keyword>
<dbReference type="PROSITE" id="PS00094">
    <property type="entry name" value="C5_MTASE_1"/>
    <property type="match status" value="1"/>
</dbReference>
<dbReference type="PANTHER" id="PTHR46098:SF1">
    <property type="entry name" value="TRNA (CYTOSINE(38)-C(5))-METHYLTRANSFERASE"/>
    <property type="match status" value="1"/>
</dbReference>
<sequence>MNKELRLGSLFDGSGGFPLAAIFCGIKPMWASEVEPFPIRVTQKNLPQVKHLGDIKDIDGSEIEPVDIISFGSPCQDLSIAGKRAGLEGEKSNLFYEAIRVIKEMRCKTNGKYPRYLLWENVPGAFSSNKGEDFRCVLEEITKIKDSTVKLSRPSKWQSTGEILGDDFSLAWRVLDAKYFGVPQRRRRIFLVADFDGGSSREILFEQKSLSGDTSEGCEKGKRNTGAIKEGFNKTICLNDQGGERMDFYSDESGTLRASGGIAPFVFENHSQDSRYKGPLKETQTLASNLGQGGNNQPFVVYDIRQTSENTKNERHNIYECDVSRTIDTSGNTPTRNQGGVAIVEDIYTMSKNSHFTKADKNISSSLVATDYKDPPLVNQKLVRRLTPKECGRLQGFPDYWCDNLGIENPIDEDLSFWREVFDKDAEIKGLKKKKTDKQILKWLKNPHTDSAEYKMWGNGIALPCAIYIFKRLINTANNT</sequence>
<dbReference type="AlphaFoldDB" id="A0A233V2K6"/>
<evidence type="ECO:0000256" key="3">
    <source>
        <dbReference type="ARBA" id="ARBA00022691"/>
    </source>
</evidence>
<evidence type="ECO:0000256" key="1">
    <source>
        <dbReference type="ARBA" id="ARBA00022603"/>
    </source>
</evidence>
<evidence type="ECO:0000256" key="4">
    <source>
        <dbReference type="ARBA" id="ARBA00022747"/>
    </source>
</evidence>
<dbReference type="EMBL" id="NDYC01000040">
    <property type="protein sequence ID" value="OXZ26647.1"/>
    <property type="molecule type" value="Genomic_DNA"/>
</dbReference>